<dbReference type="InterPro" id="IPR010286">
    <property type="entry name" value="METTL16/RlmF"/>
</dbReference>
<dbReference type="EMBL" id="MDYL01000015">
    <property type="protein sequence ID" value="OQD73370.1"/>
    <property type="molecule type" value="Genomic_DNA"/>
</dbReference>
<keyword evidence="1" id="KW-0489">Methyltransferase</keyword>
<dbReference type="GO" id="GO:0008168">
    <property type="term" value="F:methyltransferase activity"/>
    <property type="evidence" value="ECO:0007669"/>
    <property type="project" value="UniProtKB-KW"/>
</dbReference>
<dbReference type="CDD" id="cd02440">
    <property type="entry name" value="AdoMet_MTases"/>
    <property type="match status" value="1"/>
</dbReference>
<dbReference type="STRING" id="69771.A0A1V6P8N5"/>
<dbReference type="OMA" id="EHKIDNY"/>
<keyword evidence="2" id="KW-0808">Transferase</keyword>
<name>A0A1V6P8N5_PENDC</name>
<dbReference type="Proteomes" id="UP000191522">
    <property type="component" value="Unassembled WGS sequence"/>
</dbReference>
<protein>
    <recommendedName>
        <fullName evidence="5">U6 small nuclear RNA (adenine-(43)-N(6))-methyltransferase</fullName>
    </recommendedName>
</protein>
<dbReference type="AlphaFoldDB" id="A0A1V6P8N5"/>
<dbReference type="Gene3D" id="3.40.50.150">
    <property type="entry name" value="Vaccinia Virus protein VP39"/>
    <property type="match status" value="1"/>
</dbReference>
<accession>A0A1V6P8N5</accession>
<keyword evidence="4" id="KW-1185">Reference proteome</keyword>
<reference evidence="4" key="1">
    <citation type="journal article" date="2017" name="Nat. Microbiol.">
        <title>Global analysis of biosynthetic gene clusters reveals vast potential of secondary metabolite production in Penicillium species.</title>
        <authorList>
            <person name="Nielsen J.C."/>
            <person name="Grijseels S."/>
            <person name="Prigent S."/>
            <person name="Ji B."/>
            <person name="Dainat J."/>
            <person name="Nielsen K.F."/>
            <person name="Frisvad J.C."/>
            <person name="Workman M."/>
            <person name="Nielsen J."/>
        </authorList>
    </citation>
    <scope>NUCLEOTIDE SEQUENCE [LARGE SCALE GENOMIC DNA]</scope>
    <source>
        <strain evidence="4">IBT 11843</strain>
    </source>
</reference>
<dbReference type="Pfam" id="PF05971">
    <property type="entry name" value="Methyltransf_10"/>
    <property type="match status" value="1"/>
</dbReference>
<dbReference type="GO" id="GO:0070475">
    <property type="term" value="P:rRNA base methylation"/>
    <property type="evidence" value="ECO:0007669"/>
    <property type="project" value="TreeGrafter"/>
</dbReference>
<proteinExistence type="predicted"/>
<evidence type="ECO:0000313" key="3">
    <source>
        <dbReference type="EMBL" id="OQD73370.1"/>
    </source>
</evidence>
<comment type="caution">
    <text evidence="3">The sequence shown here is derived from an EMBL/GenBank/DDBJ whole genome shotgun (WGS) entry which is preliminary data.</text>
</comment>
<gene>
    <name evidence="3" type="ORF">PENDEC_c015G00507</name>
</gene>
<dbReference type="PANTHER" id="PTHR13393:SF0">
    <property type="entry name" value="RNA N6-ADENOSINE-METHYLTRANSFERASE METTL16"/>
    <property type="match status" value="1"/>
</dbReference>
<dbReference type="PANTHER" id="PTHR13393">
    <property type="entry name" value="SAM-DEPENDENT METHYLTRANSFERASE"/>
    <property type="match status" value="1"/>
</dbReference>
<sequence>MESARSLYKDGVDFAALSLQSSEFAKHLNSNGQLDFNDPASVRALTISLLQQDFRLKVELPEDRLCPPVPNRLNYIIWLQDLLDSTAGTIEEGYDPKRDVVGLDVGTGCCSIYPLLGCSLRPQWKFLATDIDENNVRTAEHNVKLNGLESRIQIVKTDPKGPLFPLDKFGQSRIDFTICNPPFYASQEEMMQSAEAKSEKPSQTCTGADMEMVTSGGEVAFVTRMIKESMQLRNQVQWYTSMLGKLSSISVLVETLMKNNNHNYAVTELVQGKTKRWALAWSWGERRPKMSVARGIPGFPKHLLPFPVDYTFTLPTTSIDAAIASLNGELDSLSWYWAWDRKLSAGVGYTSENVWSRQARRKMKLAGQEGMKMTTNPGEVALGVRVQLRLVHGKTPDTKGEVQVFIRWIQGSDSVLFESFCGMLKRKMEA</sequence>
<dbReference type="InterPro" id="IPR029063">
    <property type="entry name" value="SAM-dependent_MTases_sf"/>
</dbReference>
<evidence type="ECO:0000256" key="2">
    <source>
        <dbReference type="ARBA" id="ARBA00022679"/>
    </source>
</evidence>
<evidence type="ECO:0008006" key="5">
    <source>
        <dbReference type="Google" id="ProtNLM"/>
    </source>
</evidence>
<dbReference type="GO" id="GO:0005634">
    <property type="term" value="C:nucleus"/>
    <property type="evidence" value="ECO:0007669"/>
    <property type="project" value="TreeGrafter"/>
</dbReference>
<dbReference type="OrthoDB" id="514248at2759"/>
<dbReference type="SUPFAM" id="SSF53335">
    <property type="entry name" value="S-adenosyl-L-methionine-dependent methyltransferases"/>
    <property type="match status" value="1"/>
</dbReference>
<organism evidence="3 4">
    <name type="scientific">Penicillium decumbens</name>
    <dbReference type="NCBI Taxonomy" id="69771"/>
    <lineage>
        <taxon>Eukaryota</taxon>
        <taxon>Fungi</taxon>
        <taxon>Dikarya</taxon>
        <taxon>Ascomycota</taxon>
        <taxon>Pezizomycotina</taxon>
        <taxon>Eurotiomycetes</taxon>
        <taxon>Eurotiomycetidae</taxon>
        <taxon>Eurotiales</taxon>
        <taxon>Aspergillaceae</taxon>
        <taxon>Penicillium</taxon>
    </lineage>
</organism>
<evidence type="ECO:0000313" key="4">
    <source>
        <dbReference type="Proteomes" id="UP000191522"/>
    </source>
</evidence>
<evidence type="ECO:0000256" key="1">
    <source>
        <dbReference type="ARBA" id="ARBA00022603"/>
    </source>
</evidence>